<organism evidence="1 2">
    <name type="scientific">Dallia pectoralis</name>
    <name type="common">Alaska blackfish</name>
    <dbReference type="NCBI Taxonomy" id="75939"/>
    <lineage>
        <taxon>Eukaryota</taxon>
        <taxon>Metazoa</taxon>
        <taxon>Chordata</taxon>
        <taxon>Craniata</taxon>
        <taxon>Vertebrata</taxon>
        <taxon>Euteleostomi</taxon>
        <taxon>Actinopterygii</taxon>
        <taxon>Neopterygii</taxon>
        <taxon>Teleostei</taxon>
        <taxon>Protacanthopterygii</taxon>
        <taxon>Esociformes</taxon>
        <taxon>Umbridae</taxon>
        <taxon>Dallia</taxon>
    </lineage>
</organism>
<evidence type="ECO:0000313" key="2">
    <source>
        <dbReference type="Proteomes" id="UP001157502"/>
    </source>
</evidence>
<protein>
    <submittedName>
        <fullName evidence="1">Uncharacterized protein</fullName>
    </submittedName>
</protein>
<keyword evidence="2" id="KW-1185">Reference proteome</keyword>
<reference evidence="1" key="1">
    <citation type="submission" date="2021-05" db="EMBL/GenBank/DDBJ databases">
        <authorList>
            <person name="Pan Q."/>
            <person name="Jouanno E."/>
            <person name="Zahm M."/>
            <person name="Klopp C."/>
            <person name="Cabau C."/>
            <person name="Louis A."/>
            <person name="Berthelot C."/>
            <person name="Parey E."/>
            <person name="Roest Crollius H."/>
            <person name="Montfort J."/>
            <person name="Robinson-Rechavi M."/>
            <person name="Bouchez O."/>
            <person name="Lampietro C."/>
            <person name="Lopez Roques C."/>
            <person name="Donnadieu C."/>
            <person name="Postlethwait J."/>
            <person name="Bobe J."/>
            <person name="Dillon D."/>
            <person name="Chandos A."/>
            <person name="von Hippel F."/>
            <person name="Guiguen Y."/>
        </authorList>
    </citation>
    <scope>NUCLEOTIDE SEQUENCE</scope>
    <source>
        <strain evidence="1">YG-Jan2019</strain>
    </source>
</reference>
<comment type="caution">
    <text evidence="1">The sequence shown here is derived from an EMBL/GenBank/DDBJ whole genome shotgun (WGS) entry which is preliminary data.</text>
</comment>
<gene>
    <name evidence="1" type="ORF">DPEC_G00229030</name>
</gene>
<sequence length="1602" mass="173584">MKYVLMAIGDPVYISIEKNRRYTEICKYSTSRTGGGGNGLGASGLLEGYLGKVQERAASLESCPWCAANGQIRALRSYRINLHKSITLCTDRLCLFPLVSRPLEDVLPSLAPHETQSLAGGKRKTPSGSENTSPKRARSAEWDVMVVPEEAVAQDVTVRERTCQSEPTDRVNHSFPIPEMARVWAEGCRKDSDRPEPEKIRNVDDKGEGGPTPAYLSHVAMETVSATEEVKVTSSLQESARATEKTLAAPKLALSVQGNASFTEALAKVPLAPQMSVHAVDGSASPLIPDLEDTVCLLDALTAPATPRQVKMHPPSQQNVSAAEEAAFPSAGGDPPRTDGGPSTPLSALQEAVAMLEEVLPITEATPEVESVQMSQEPLSVFQEASVVNQDVLSVFQEAKKEAEPSNMSDEEEEEVSALVTLEVATASEEVMEVSPVLVEAASEKNTEEEDEAGACASSTQVDNRSEQALPDIDEEHEEDRPPVVSCRRCSVDLSQSIVPEVFLGNEDTEKVLLVLGMEEGEPCQSKVSDVEDVVVNEDSDGLVQAKRRQNGRQLVSSEEETTDISEYKEGEVTLQEVDILPQPKKKITRSRKKPYLKYRPMVIPEFDPALILEGEFVPVPGPHLFWKNENSTLCWLDSFLVALVHCSSLRGRRPTKRPGDGHPVWDLCDRYDRACNLITAYQQTGTGDMMQTPSTILQRVQMEMEAVRISIFNLLEPQIKCQPGRRKTPVFALPLLLQADPWVEPLIQHAYEWQFDCTWGTCSHATRFKCKKTLTTFSNVVPDWHPLNAAYQTRCSKCNKSKQNRTLVLESVAPVLVLHFAEGLPDNDVTIYSFTFQQQRYSVSTVIQYDQKRQHYITWIRTTDGSWLEFDDLKHPSSASYAQLVVPPKEIHVVFWEVETDQVPQELASRFPKDLTSSFSLPSSPTCPDLAKLSVNKSPVPCRIVSETDTTLPTGGLDDDDDDMDTTSMYNKDSSTALTPDVLVQPQNPDTSVTSLHDNTAIVDALTVSDRADDDADVTVTAGNASIGSATLLDTFEGLTHSDVVTLTLVELKVDFEGKPLDNSHVSPAAGENEHLSSLRSVSFPEAEVTSAAPEMTHSTREILQTSPEMTAEVSSPACEVMSQSDSLSETDIEGDVNRRPSSPDTASEFLPDSSSSSELDSGQPRHRTKATNRPERTSRAPIASKTSPATLPPVEPGIILPSVQSTMSSTCLEVGATPLTSCSTSSCRTSTPQTKPSVPAPLDPKARWSYLLTRHPGQAPQTSPARVPQRPQTSPAPLNQVDCSKPNEFQPLTQSRQPAPAVSTPNPCPWLAKPPPCAKPKLRKEDNEALPMKAAEMYGGFQVRSKNVNPVSSRPPNQLAAVTTDPQGDVRTTPSPPRARVLQKLPVNDHNAAAVTARPSSAGFPVLPNVPSSRKHTSGGQSLKPAVLTETDNLRHKLLKQLKAKKKKLEKLNQALGYQEGGAGAVTLTPDSTNLSSPVTVSSSTSVYDSPAYNEFFADLLSAAPSVCNLSPDSTGFLDVLATNGQEGGTAFVGNSVGGASQVVTSLTSQQANHATGVPQLGLDGPVTASGETFLDEFMSGSASQTAMGTEALSDLDMFF</sequence>
<name>A0ACC2G1M2_DALPE</name>
<dbReference type="EMBL" id="CM055746">
    <property type="protein sequence ID" value="KAJ7997442.1"/>
    <property type="molecule type" value="Genomic_DNA"/>
</dbReference>
<accession>A0ACC2G1M2</accession>
<proteinExistence type="predicted"/>
<dbReference type="Proteomes" id="UP001157502">
    <property type="component" value="Chromosome 19"/>
</dbReference>
<evidence type="ECO:0000313" key="1">
    <source>
        <dbReference type="EMBL" id="KAJ7997442.1"/>
    </source>
</evidence>